<reference evidence="5" key="3">
    <citation type="submission" date="2025-09" db="UniProtKB">
        <authorList>
            <consortium name="Ensembl"/>
        </authorList>
    </citation>
    <scope>IDENTIFICATION</scope>
</reference>
<evidence type="ECO:0000256" key="2">
    <source>
        <dbReference type="ARBA" id="ARBA00023159"/>
    </source>
</evidence>
<dbReference type="AlphaFoldDB" id="W5M6V5"/>
<dbReference type="PROSITE" id="PS52003">
    <property type="entry name" value="OCA"/>
    <property type="match status" value="1"/>
</dbReference>
<feature type="domain" description="OCA" evidence="4">
    <location>
        <begin position="7"/>
        <end position="29"/>
    </location>
</feature>
<evidence type="ECO:0000313" key="5">
    <source>
        <dbReference type="Ensembl" id="ENSLOCP00000004113.1"/>
    </source>
</evidence>
<evidence type="ECO:0000313" key="6">
    <source>
        <dbReference type="Proteomes" id="UP000018468"/>
    </source>
</evidence>
<protein>
    <recommendedName>
        <fullName evidence="4">OCA domain-containing protein</fullName>
    </recommendedName>
</protein>
<dbReference type="EMBL" id="AHAT01024169">
    <property type="status" value="NOT_ANNOTATED_CDS"/>
    <property type="molecule type" value="Genomic_DNA"/>
</dbReference>
<accession>W5M6V5</accession>
<organism evidence="5 6">
    <name type="scientific">Lepisosteus oculatus</name>
    <name type="common">Spotted gar</name>
    <dbReference type="NCBI Taxonomy" id="7918"/>
    <lineage>
        <taxon>Eukaryota</taxon>
        <taxon>Metazoa</taxon>
        <taxon>Chordata</taxon>
        <taxon>Craniata</taxon>
        <taxon>Vertebrata</taxon>
        <taxon>Euteleostomi</taxon>
        <taxon>Actinopterygii</taxon>
        <taxon>Neopterygii</taxon>
        <taxon>Holostei</taxon>
        <taxon>Semionotiformes</taxon>
        <taxon>Lepisosteidae</taxon>
        <taxon>Lepisosteus</taxon>
    </lineage>
</organism>
<keyword evidence="3" id="KW-0804">Transcription</keyword>
<sequence>METEYSKRVYQGVRVKHTVKDLLAEKRSRQTNVPRFNGGANSSQPAFVQMSGKPLKAFSKTGICSYVQLLSYLHIFASIQMKLQNNA</sequence>
<dbReference type="PANTHER" id="PTHR28376">
    <property type="entry name" value="RGD1562914"/>
    <property type="match status" value="1"/>
</dbReference>
<evidence type="ECO:0000256" key="1">
    <source>
        <dbReference type="ARBA" id="ARBA00023015"/>
    </source>
</evidence>
<dbReference type="Proteomes" id="UP000018468">
    <property type="component" value="Linkage group LG26"/>
</dbReference>
<dbReference type="InterPro" id="IPR037655">
    <property type="entry name" value="POU2AF2"/>
</dbReference>
<proteinExistence type="predicted"/>
<dbReference type="Ensembl" id="ENSLOCT00000004121.1">
    <property type="protein sequence ID" value="ENSLOCP00000004113.1"/>
    <property type="gene ID" value="ENSLOCG00000003468.1"/>
</dbReference>
<keyword evidence="2" id="KW-0010">Activator</keyword>
<dbReference type="InterPro" id="IPR047571">
    <property type="entry name" value="OCA"/>
</dbReference>
<evidence type="ECO:0000256" key="3">
    <source>
        <dbReference type="ARBA" id="ARBA00023163"/>
    </source>
</evidence>
<reference evidence="5" key="2">
    <citation type="submission" date="2025-08" db="UniProtKB">
        <authorList>
            <consortium name="Ensembl"/>
        </authorList>
    </citation>
    <scope>IDENTIFICATION</scope>
</reference>
<dbReference type="Bgee" id="ENSLOCG00000003468">
    <property type="expression patterns" value="Expressed in larva and 6 other cell types or tissues"/>
</dbReference>
<dbReference type="GO" id="GO:0070974">
    <property type="term" value="F:POU domain binding"/>
    <property type="evidence" value="ECO:0007669"/>
    <property type="project" value="InterPro"/>
</dbReference>
<dbReference type="InParanoid" id="W5M6V5"/>
<keyword evidence="6" id="KW-1185">Reference proteome</keyword>
<reference evidence="6" key="1">
    <citation type="submission" date="2011-12" db="EMBL/GenBank/DDBJ databases">
        <title>The Draft Genome of Lepisosteus oculatus.</title>
        <authorList>
            <consortium name="The Broad Institute Genome Assembly &amp; Analysis Group"/>
            <consortium name="Computational R&amp;D Group"/>
            <consortium name="and Sequencing Platform"/>
            <person name="Di Palma F."/>
            <person name="Alfoldi J."/>
            <person name="Johnson J."/>
            <person name="Berlin A."/>
            <person name="Gnerre S."/>
            <person name="Jaffe D."/>
            <person name="MacCallum I."/>
            <person name="Young S."/>
            <person name="Walker B.J."/>
            <person name="Lander E.S."/>
            <person name="Lindblad-Toh K."/>
        </authorList>
    </citation>
    <scope>NUCLEOTIDE SEQUENCE [LARGE SCALE GENOMIC DNA]</scope>
</reference>
<evidence type="ECO:0000259" key="4">
    <source>
        <dbReference type="PROSITE" id="PS52003"/>
    </source>
</evidence>
<keyword evidence="1" id="KW-0805">Transcription regulation</keyword>
<dbReference type="PANTHER" id="PTHR28376:SF1">
    <property type="entry name" value="POU DOMAIN CLASS 2-ASSOCIATING FACTOR 2"/>
    <property type="match status" value="1"/>
</dbReference>
<dbReference type="HOGENOM" id="CLU_2482740_0_0_1"/>
<name>W5M6V5_LEPOC</name>
<dbReference type="GO" id="GO:0003677">
    <property type="term" value="F:DNA binding"/>
    <property type="evidence" value="ECO:0007669"/>
    <property type="project" value="InterPro"/>
</dbReference>